<dbReference type="GO" id="GO:0015293">
    <property type="term" value="F:symporter activity"/>
    <property type="evidence" value="ECO:0007669"/>
    <property type="project" value="UniProtKB-KW"/>
</dbReference>
<organism evidence="15 16">
    <name type="scientific">Vigna unguiculata</name>
    <name type="common">Cowpea</name>
    <dbReference type="NCBI Taxonomy" id="3917"/>
    <lineage>
        <taxon>Eukaryota</taxon>
        <taxon>Viridiplantae</taxon>
        <taxon>Streptophyta</taxon>
        <taxon>Embryophyta</taxon>
        <taxon>Tracheophyta</taxon>
        <taxon>Spermatophyta</taxon>
        <taxon>Magnoliopsida</taxon>
        <taxon>eudicotyledons</taxon>
        <taxon>Gunneridae</taxon>
        <taxon>Pentapetalae</taxon>
        <taxon>rosids</taxon>
        <taxon>fabids</taxon>
        <taxon>Fabales</taxon>
        <taxon>Fabaceae</taxon>
        <taxon>Papilionoideae</taxon>
        <taxon>50 kb inversion clade</taxon>
        <taxon>NPAAA clade</taxon>
        <taxon>indigoferoid/millettioid clade</taxon>
        <taxon>Phaseoleae</taxon>
        <taxon>Vigna</taxon>
    </lineage>
</organism>
<feature type="transmembrane region" description="Helical" evidence="13">
    <location>
        <begin position="373"/>
        <end position="390"/>
    </location>
</feature>
<protein>
    <submittedName>
        <fullName evidence="15">Solute carrier family 36</fullName>
    </submittedName>
</protein>
<feature type="transmembrane region" description="Helical" evidence="13">
    <location>
        <begin position="486"/>
        <end position="506"/>
    </location>
</feature>
<feature type="transmembrane region" description="Helical" evidence="13">
    <location>
        <begin position="246"/>
        <end position="264"/>
    </location>
</feature>
<feature type="transmembrane region" description="Helical" evidence="13">
    <location>
        <begin position="22"/>
        <end position="43"/>
    </location>
</feature>
<keyword evidence="8" id="KW-0029">Amino-acid transport</keyword>
<evidence type="ECO:0000259" key="14">
    <source>
        <dbReference type="Pfam" id="PF01490"/>
    </source>
</evidence>
<feature type="transmembrane region" description="Helical" evidence="13">
    <location>
        <begin position="221"/>
        <end position="240"/>
    </location>
</feature>
<evidence type="ECO:0000256" key="8">
    <source>
        <dbReference type="ARBA" id="ARBA00022970"/>
    </source>
</evidence>
<evidence type="ECO:0000313" key="16">
    <source>
        <dbReference type="Proteomes" id="UP000501690"/>
    </source>
</evidence>
<feature type="domain" description="Amino acid transporter transmembrane" evidence="14">
    <location>
        <begin position="241"/>
        <end position="665"/>
    </location>
</feature>
<dbReference type="GO" id="GO:0012505">
    <property type="term" value="C:endomembrane system"/>
    <property type="evidence" value="ECO:0007669"/>
    <property type="project" value="UniProtKB-SubCell"/>
</dbReference>
<comment type="function">
    <text evidence="12">Carrier protein involved in proton-driven auxin influx. Mediates the formation of auxin gradient from developing leaves (site of auxin biosynthesis) to tips by contributing to the loading of auxin in vascular tissues and facilitating acropetal (base to tip) auxin transport within inner tissues of the root apex, and basipetal (tip to base) auxin transport within outer tissues of the root apex. May be involved in lateral roots and nodules formation.</text>
</comment>
<feature type="transmembrane region" description="Helical" evidence="13">
    <location>
        <begin position="164"/>
        <end position="184"/>
    </location>
</feature>
<comment type="subcellular location">
    <subcellularLocation>
        <location evidence="2">Cell membrane</location>
    </subcellularLocation>
    <subcellularLocation>
        <location evidence="1">Endomembrane system</location>
        <topology evidence="1">Multi-pass membrane protein</topology>
    </subcellularLocation>
</comment>
<feature type="transmembrane region" description="Helical" evidence="13">
    <location>
        <begin position="101"/>
        <end position="122"/>
    </location>
</feature>
<evidence type="ECO:0000256" key="13">
    <source>
        <dbReference type="SAM" id="Phobius"/>
    </source>
</evidence>
<keyword evidence="6 13" id="KW-0812">Transmembrane</keyword>
<evidence type="ECO:0000256" key="7">
    <source>
        <dbReference type="ARBA" id="ARBA00022847"/>
    </source>
</evidence>
<evidence type="ECO:0000256" key="12">
    <source>
        <dbReference type="ARBA" id="ARBA00045588"/>
    </source>
</evidence>
<dbReference type="EMBL" id="CP039351">
    <property type="protein sequence ID" value="QCE00155.1"/>
    <property type="molecule type" value="Genomic_DNA"/>
</dbReference>
<keyword evidence="7" id="KW-0769">Symport</keyword>
<feature type="transmembrane region" description="Helical" evidence="13">
    <location>
        <begin position="271"/>
        <end position="293"/>
    </location>
</feature>
<accession>A0A4D6MKA3</accession>
<feature type="transmembrane region" description="Helical" evidence="13">
    <location>
        <begin position="64"/>
        <end position="85"/>
    </location>
</feature>
<proteinExistence type="inferred from homology"/>
<keyword evidence="9 13" id="KW-1133">Transmembrane helix</keyword>
<keyword evidence="11" id="KW-0927">Auxin signaling pathway</keyword>
<feature type="transmembrane region" description="Helical" evidence="13">
    <location>
        <begin position="328"/>
        <end position="352"/>
    </location>
</feature>
<evidence type="ECO:0000256" key="3">
    <source>
        <dbReference type="ARBA" id="ARBA00005590"/>
    </source>
</evidence>
<dbReference type="AlphaFoldDB" id="A0A4D6MKA3"/>
<evidence type="ECO:0000313" key="15">
    <source>
        <dbReference type="EMBL" id="QCE00155.1"/>
    </source>
</evidence>
<comment type="similarity">
    <text evidence="3">Belongs to the amino acid/polyamine transporter 2 family. Amino acid/auxin permease (AAAP) (TC 2.A.18.1) subfamily.</text>
</comment>
<evidence type="ECO:0000256" key="9">
    <source>
        <dbReference type="ARBA" id="ARBA00022989"/>
    </source>
</evidence>
<evidence type="ECO:0000256" key="5">
    <source>
        <dbReference type="ARBA" id="ARBA00022475"/>
    </source>
</evidence>
<keyword evidence="10 13" id="KW-0472">Membrane</keyword>
<evidence type="ECO:0000256" key="6">
    <source>
        <dbReference type="ARBA" id="ARBA00022692"/>
    </source>
</evidence>
<feature type="transmembrane region" description="Helical" evidence="13">
    <location>
        <begin position="587"/>
        <end position="604"/>
    </location>
</feature>
<feature type="transmembrane region" description="Helical" evidence="13">
    <location>
        <begin position="649"/>
        <end position="668"/>
    </location>
</feature>
<reference evidence="15 16" key="1">
    <citation type="submission" date="2019-04" db="EMBL/GenBank/DDBJ databases">
        <title>An improved genome assembly and genetic linkage map for asparagus bean, Vigna unguiculata ssp. sesquipedialis.</title>
        <authorList>
            <person name="Xia Q."/>
            <person name="Zhang R."/>
            <person name="Dong Y."/>
        </authorList>
    </citation>
    <scope>NUCLEOTIDE SEQUENCE [LARGE SCALE GENOMIC DNA]</scope>
    <source>
        <tissue evidence="15">Leaf</tissue>
    </source>
</reference>
<dbReference type="GO" id="GO:0009734">
    <property type="term" value="P:auxin-activated signaling pathway"/>
    <property type="evidence" value="ECO:0007669"/>
    <property type="project" value="UniProtKB-KW"/>
</dbReference>
<feature type="transmembrane region" description="Helical" evidence="13">
    <location>
        <begin position="526"/>
        <end position="553"/>
    </location>
</feature>
<feature type="transmembrane region" description="Helical" evidence="13">
    <location>
        <begin position="190"/>
        <end position="209"/>
    </location>
</feature>
<gene>
    <name evidence="15" type="ORF">DEO72_LG7g1442</name>
</gene>
<evidence type="ECO:0000256" key="1">
    <source>
        <dbReference type="ARBA" id="ARBA00004127"/>
    </source>
</evidence>
<evidence type="ECO:0000256" key="4">
    <source>
        <dbReference type="ARBA" id="ARBA00022448"/>
    </source>
</evidence>
<feature type="transmembrane region" description="Helical" evidence="13">
    <location>
        <begin position="396"/>
        <end position="421"/>
    </location>
</feature>
<dbReference type="Pfam" id="PF01490">
    <property type="entry name" value="Aa_trans"/>
    <property type="match status" value="1"/>
</dbReference>
<keyword evidence="16" id="KW-1185">Reference proteome</keyword>
<evidence type="ECO:0000256" key="11">
    <source>
        <dbReference type="ARBA" id="ARBA00023294"/>
    </source>
</evidence>
<dbReference type="Proteomes" id="UP000501690">
    <property type="component" value="Linkage Group LG7"/>
</dbReference>
<keyword evidence="4" id="KW-0813">Transport</keyword>
<evidence type="ECO:0000256" key="2">
    <source>
        <dbReference type="ARBA" id="ARBA00004236"/>
    </source>
</evidence>
<feature type="transmembrane region" description="Helical" evidence="13">
    <location>
        <begin position="610"/>
        <end position="628"/>
    </location>
</feature>
<keyword evidence="5" id="KW-1003">Cell membrane</keyword>
<sequence length="682" mass="75191">MCTGKGAATSITGTKLPVEDKLLKVFTAMGNIALACTYATVIYDIMDTLKSHPAENKQMKRANVVGVTAMTILFLLCSGLGYAAFGDNTPGNILTGFTEPFWLVALGNGCIIMHMIGAYQVMGQPFFRIVEMGANMVWPHSDFINKEYPLMMGNVMVRFNLFRLVWRTIFVILATILAMVMPFFSEVLSLLGAIGFGPLVVFFPIQMHIAQKQITKLSLRWYCLQFLSCLGFIISVTAVIGTTWTASAHIITTVVGAGVLSIAWAMSQLGWIIGIFSILLFAIVNLFTSSLLADCYRSPDPVTGKRNHVYMDAVRNILGGKMPMICALIQYTNLLAAGVGYTITTALSMVTIRKINCFHQNGIGAACRFSTNPYMIGFGIVEIFVSQIPHFHKLSWLSVIAALTSFGYALIGSGLSLAIVFTGKGKSTSLMWGSNVQKPIHKFLNILIALGNLATANSYSQIVIDIQDSLKSSPPENKVMKKANKIGISTMTMLFLICGCSGYAAFGSDTPGNILLSSGFKEPFWLIDLANVFIVVHLVGAYQVVVQPIFTIVETCARQRWERSSFVNKEYPMSIGKMKLRLNLFRLVWRSIFVVVLTVMAMAMPFFNEMLALLGAIGFWPLTIYFPVEMYIARKNIKKGTKWFGLKTLSFSFLLLSLAIACAAIHGIDHALHQYKPFQYEA</sequence>
<dbReference type="PANTHER" id="PTHR48017">
    <property type="entry name" value="OS05G0424000 PROTEIN-RELATED"/>
    <property type="match status" value="1"/>
</dbReference>
<dbReference type="InterPro" id="IPR013057">
    <property type="entry name" value="AA_transpt_TM"/>
</dbReference>
<dbReference type="GO" id="GO:0006865">
    <property type="term" value="P:amino acid transport"/>
    <property type="evidence" value="ECO:0007669"/>
    <property type="project" value="UniProtKB-KW"/>
</dbReference>
<dbReference type="GO" id="GO:0005886">
    <property type="term" value="C:plasma membrane"/>
    <property type="evidence" value="ECO:0007669"/>
    <property type="project" value="UniProtKB-SubCell"/>
</dbReference>
<name>A0A4D6MKA3_VIGUN</name>
<evidence type="ECO:0000256" key="10">
    <source>
        <dbReference type="ARBA" id="ARBA00023136"/>
    </source>
</evidence>